<evidence type="ECO:0000313" key="2">
    <source>
        <dbReference type="EMBL" id="KAH7262846.1"/>
    </source>
</evidence>
<protein>
    <submittedName>
        <fullName evidence="2">Uncharacterized protein</fullName>
    </submittedName>
</protein>
<sequence>MAPNEDDWQGVTDLAERKKRQSRLRQRAWRARKQMSEILGAMEKRVHQEGYGMLVPHSLHIDENPMKQLAITRSFETFTLKDVTGQGTGLEVRGTGHREAKLIPPLLQYSLNCTVETPQLVEFPLSPDHCLITLVQYNVVRAYIHNMSLLSLLHHLPPGCSSSFGVSKTSVAPVKHIPLTLQSTPLQSSKSPPFWISPIPFPRLRDNLILMVGQYDSRELLLDLGLRVYEGFDDVERCGFLVWGDPWLAAAWEVSEGFVRRWGFLLQGCSEVIEAANHWRMLRGDERLVVDI</sequence>
<evidence type="ECO:0000256" key="1">
    <source>
        <dbReference type="SAM" id="MobiDB-lite"/>
    </source>
</evidence>
<proteinExistence type="predicted"/>
<dbReference type="EMBL" id="JAGPXF010000001">
    <property type="protein sequence ID" value="KAH7262846.1"/>
    <property type="molecule type" value="Genomic_DNA"/>
</dbReference>
<dbReference type="PANTHER" id="PTHR38116:SF1">
    <property type="entry name" value="BZIP DOMAIN-CONTAINING PROTEIN"/>
    <property type="match status" value="1"/>
</dbReference>
<name>A0A8K0SDF3_9HYPO</name>
<reference evidence="2" key="1">
    <citation type="journal article" date="2021" name="Nat. Commun.">
        <title>Genetic determinants of endophytism in the Arabidopsis root mycobiome.</title>
        <authorList>
            <person name="Mesny F."/>
            <person name="Miyauchi S."/>
            <person name="Thiergart T."/>
            <person name="Pickel B."/>
            <person name="Atanasova L."/>
            <person name="Karlsson M."/>
            <person name="Huettel B."/>
            <person name="Barry K.W."/>
            <person name="Haridas S."/>
            <person name="Chen C."/>
            <person name="Bauer D."/>
            <person name="Andreopoulos W."/>
            <person name="Pangilinan J."/>
            <person name="LaButti K."/>
            <person name="Riley R."/>
            <person name="Lipzen A."/>
            <person name="Clum A."/>
            <person name="Drula E."/>
            <person name="Henrissat B."/>
            <person name="Kohler A."/>
            <person name="Grigoriev I.V."/>
            <person name="Martin F.M."/>
            <person name="Hacquard S."/>
        </authorList>
    </citation>
    <scope>NUCLEOTIDE SEQUENCE</scope>
    <source>
        <strain evidence="2">MPI-SDFR-AT-0068</strain>
    </source>
</reference>
<dbReference type="InterPro" id="IPR021833">
    <property type="entry name" value="DUF3425"/>
</dbReference>
<dbReference type="PANTHER" id="PTHR38116">
    <property type="entry name" value="CHROMOSOME 7, WHOLE GENOME SHOTGUN SEQUENCE"/>
    <property type="match status" value="1"/>
</dbReference>
<keyword evidence="3" id="KW-1185">Reference proteome</keyword>
<dbReference type="Proteomes" id="UP000813427">
    <property type="component" value="Unassembled WGS sequence"/>
</dbReference>
<feature type="region of interest" description="Disordered" evidence="1">
    <location>
        <begin position="1"/>
        <end position="23"/>
    </location>
</feature>
<dbReference type="OrthoDB" id="2245989at2759"/>
<comment type="caution">
    <text evidence="2">The sequence shown here is derived from an EMBL/GenBank/DDBJ whole genome shotgun (WGS) entry which is preliminary data.</text>
</comment>
<accession>A0A8K0SDF3</accession>
<dbReference type="AlphaFoldDB" id="A0A8K0SDF3"/>
<dbReference type="Pfam" id="PF11905">
    <property type="entry name" value="DUF3425"/>
    <property type="match status" value="1"/>
</dbReference>
<organism evidence="2 3">
    <name type="scientific">Fusarium tricinctum</name>
    <dbReference type="NCBI Taxonomy" id="61284"/>
    <lineage>
        <taxon>Eukaryota</taxon>
        <taxon>Fungi</taxon>
        <taxon>Dikarya</taxon>
        <taxon>Ascomycota</taxon>
        <taxon>Pezizomycotina</taxon>
        <taxon>Sordariomycetes</taxon>
        <taxon>Hypocreomycetidae</taxon>
        <taxon>Hypocreales</taxon>
        <taxon>Nectriaceae</taxon>
        <taxon>Fusarium</taxon>
        <taxon>Fusarium tricinctum species complex</taxon>
    </lineage>
</organism>
<evidence type="ECO:0000313" key="3">
    <source>
        <dbReference type="Proteomes" id="UP000813427"/>
    </source>
</evidence>
<gene>
    <name evidence="2" type="ORF">BKA59DRAFT_489515</name>
</gene>